<gene>
    <name evidence="3" type="ORF">BDV96DRAFT_182914</name>
</gene>
<evidence type="ECO:0000259" key="2">
    <source>
        <dbReference type="Pfam" id="PF02668"/>
    </source>
</evidence>
<proteinExistence type="predicted"/>
<dbReference type="Proteomes" id="UP000799770">
    <property type="component" value="Unassembled WGS sequence"/>
</dbReference>
<dbReference type="Gene3D" id="3.60.130.10">
    <property type="entry name" value="Clavaminate synthase-like"/>
    <property type="match status" value="1"/>
</dbReference>
<keyword evidence="1" id="KW-0560">Oxidoreductase</keyword>
<evidence type="ECO:0000256" key="1">
    <source>
        <dbReference type="ARBA" id="ARBA00023002"/>
    </source>
</evidence>
<dbReference type="EMBL" id="ML977334">
    <property type="protein sequence ID" value="KAF2111454.1"/>
    <property type="molecule type" value="Genomic_DNA"/>
</dbReference>
<evidence type="ECO:0000313" key="3">
    <source>
        <dbReference type="EMBL" id="KAF2111454.1"/>
    </source>
</evidence>
<sequence>MVTTAGKRLTINGCRYHRSGPSMATSPSALHCHFHRMSRRAGNIRVAGASDKKSKGIIADMEAFFGQPRYRYRHHWVAGDFLVFENSSILHGSTAIGKGGVRVLFRGQVNRRSDYAQ</sequence>
<feature type="domain" description="TauD/TfdA-like" evidence="2">
    <location>
        <begin position="40"/>
        <end position="106"/>
    </location>
</feature>
<protein>
    <recommendedName>
        <fullName evidence="2">TauD/TfdA-like domain-containing protein</fullName>
    </recommendedName>
</protein>
<dbReference type="InterPro" id="IPR042098">
    <property type="entry name" value="TauD-like_sf"/>
</dbReference>
<dbReference type="AlphaFoldDB" id="A0A6A5YXC2"/>
<accession>A0A6A5YXC2</accession>
<keyword evidence="4" id="KW-1185">Reference proteome</keyword>
<dbReference type="InterPro" id="IPR003819">
    <property type="entry name" value="TauD/TfdA-like"/>
</dbReference>
<name>A0A6A5YXC2_9PLEO</name>
<organism evidence="3 4">
    <name type="scientific">Lophiotrema nucula</name>
    <dbReference type="NCBI Taxonomy" id="690887"/>
    <lineage>
        <taxon>Eukaryota</taxon>
        <taxon>Fungi</taxon>
        <taxon>Dikarya</taxon>
        <taxon>Ascomycota</taxon>
        <taxon>Pezizomycotina</taxon>
        <taxon>Dothideomycetes</taxon>
        <taxon>Pleosporomycetidae</taxon>
        <taxon>Pleosporales</taxon>
        <taxon>Lophiotremataceae</taxon>
        <taxon>Lophiotrema</taxon>
    </lineage>
</organism>
<dbReference type="SUPFAM" id="SSF51197">
    <property type="entry name" value="Clavaminate synthase-like"/>
    <property type="match status" value="1"/>
</dbReference>
<dbReference type="GO" id="GO:0016491">
    <property type="term" value="F:oxidoreductase activity"/>
    <property type="evidence" value="ECO:0007669"/>
    <property type="project" value="UniProtKB-KW"/>
</dbReference>
<evidence type="ECO:0000313" key="4">
    <source>
        <dbReference type="Proteomes" id="UP000799770"/>
    </source>
</evidence>
<reference evidence="3" key="1">
    <citation type="journal article" date="2020" name="Stud. Mycol.">
        <title>101 Dothideomycetes genomes: a test case for predicting lifestyles and emergence of pathogens.</title>
        <authorList>
            <person name="Haridas S."/>
            <person name="Albert R."/>
            <person name="Binder M."/>
            <person name="Bloem J."/>
            <person name="Labutti K."/>
            <person name="Salamov A."/>
            <person name="Andreopoulos B."/>
            <person name="Baker S."/>
            <person name="Barry K."/>
            <person name="Bills G."/>
            <person name="Bluhm B."/>
            <person name="Cannon C."/>
            <person name="Castanera R."/>
            <person name="Culley D."/>
            <person name="Daum C."/>
            <person name="Ezra D."/>
            <person name="Gonzalez J."/>
            <person name="Henrissat B."/>
            <person name="Kuo A."/>
            <person name="Liang C."/>
            <person name="Lipzen A."/>
            <person name="Lutzoni F."/>
            <person name="Magnuson J."/>
            <person name="Mondo S."/>
            <person name="Nolan M."/>
            <person name="Ohm R."/>
            <person name="Pangilinan J."/>
            <person name="Park H.-J."/>
            <person name="Ramirez L."/>
            <person name="Alfaro M."/>
            <person name="Sun H."/>
            <person name="Tritt A."/>
            <person name="Yoshinaga Y."/>
            <person name="Zwiers L.-H."/>
            <person name="Turgeon B."/>
            <person name="Goodwin S."/>
            <person name="Spatafora J."/>
            <person name="Crous P."/>
            <person name="Grigoriev I."/>
        </authorList>
    </citation>
    <scope>NUCLEOTIDE SEQUENCE</scope>
    <source>
        <strain evidence="3">CBS 627.86</strain>
    </source>
</reference>
<dbReference type="OrthoDB" id="410701at2759"/>
<dbReference type="Pfam" id="PF02668">
    <property type="entry name" value="TauD"/>
    <property type="match status" value="1"/>
</dbReference>